<accession>A0AAJ0LCU8</accession>
<evidence type="ECO:0000313" key="2">
    <source>
        <dbReference type="Proteomes" id="UP000050828"/>
    </source>
</evidence>
<name>A0AAJ0LCU8_LATCU</name>
<dbReference type="EMBL" id="AZDL01000208">
    <property type="protein sequence ID" value="KRK82179.1"/>
    <property type="molecule type" value="Genomic_DNA"/>
</dbReference>
<dbReference type="SUPFAM" id="SSF54171">
    <property type="entry name" value="DNA-binding domain"/>
    <property type="match status" value="1"/>
</dbReference>
<dbReference type="InterPro" id="IPR016177">
    <property type="entry name" value="DNA-bd_dom_sf"/>
</dbReference>
<dbReference type="Proteomes" id="UP000050828">
    <property type="component" value="Unassembled WGS sequence"/>
</dbReference>
<dbReference type="Gene3D" id="3.30.730.10">
    <property type="entry name" value="AP2/ERF domain"/>
    <property type="match status" value="1"/>
</dbReference>
<organism evidence="1 2">
    <name type="scientific">Latilactobacillus curvatus JCM 1096 = DSM 20019</name>
    <dbReference type="NCBI Taxonomy" id="1293592"/>
    <lineage>
        <taxon>Bacteria</taxon>
        <taxon>Bacillati</taxon>
        <taxon>Bacillota</taxon>
        <taxon>Bacilli</taxon>
        <taxon>Lactobacillales</taxon>
        <taxon>Lactobacillaceae</taxon>
        <taxon>Latilactobacillus</taxon>
    </lineage>
</organism>
<dbReference type="AlphaFoldDB" id="A0AAJ0LCU8"/>
<protein>
    <submittedName>
        <fullName evidence="1">Uncharacterized protein</fullName>
    </submittedName>
</protein>
<comment type="caution">
    <text evidence="1">The sequence shown here is derived from an EMBL/GenBank/DDBJ whole genome shotgun (WGS) entry which is preliminary data.</text>
</comment>
<dbReference type="GO" id="GO:0003677">
    <property type="term" value="F:DNA binding"/>
    <property type="evidence" value="ECO:0007669"/>
    <property type="project" value="InterPro"/>
</dbReference>
<dbReference type="GO" id="GO:0003700">
    <property type="term" value="F:DNA-binding transcription factor activity"/>
    <property type="evidence" value="ECO:0007669"/>
    <property type="project" value="InterPro"/>
</dbReference>
<proteinExistence type="predicted"/>
<evidence type="ECO:0000313" key="1">
    <source>
        <dbReference type="EMBL" id="KRK82179.1"/>
    </source>
</evidence>
<reference evidence="1 2" key="1">
    <citation type="journal article" date="2015" name="Genome Announc.">
        <title>Expanding the biotechnology potential of lactobacilli through comparative genomics of 213 strains and associated genera.</title>
        <authorList>
            <person name="Sun Z."/>
            <person name="Harris H.M."/>
            <person name="McCann A."/>
            <person name="Guo C."/>
            <person name="Argimon S."/>
            <person name="Zhang W."/>
            <person name="Yang X."/>
            <person name="Jeffery I.B."/>
            <person name="Cooney J.C."/>
            <person name="Kagawa T.F."/>
            <person name="Liu W."/>
            <person name="Song Y."/>
            <person name="Salvetti E."/>
            <person name="Wrobel A."/>
            <person name="Rasinkangas P."/>
            <person name="Parkhill J."/>
            <person name="Rea M.C."/>
            <person name="O'Sullivan O."/>
            <person name="Ritari J."/>
            <person name="Douillard F.P."/>
            <person name="Paul Ross R."/>
            <person name="Yang R."/>
            <person name="Briner A.E."/>
            <person name="Felis G.E."/>
            <person name="de Vos W.M."/>
            <person name="Barrangou R."/>
            <person name="Klaenhammer T.R."/>
            <person name="Caufield P.W."/>
            <person name="Cui Y."/>
            <person name="Zhang H."/>
            <person name="O'Toole P.W."/>
        </authorList>
    </citation>
    <scope>NUCLEOTIDE SEQUENCE [LARGE SCALE GENOMIC DNA]</scope>
    <source>
        <strain evidence="1 2">DSM 20019</strain>
    </source>
</reference>
<gene>
    <name evidence="1" type="ORF">FC08_GL000625</name>
</gene>
<dbReference type="InterPro" id="IPR036955">
    <property type="entry name" value="AP2/ERF_dom_sf"/>
</dbReference>
<sequence length="50" mass="5555">MVKYRDGSIHYAAEVTVKGKRHRIGTFPTVEEAAQARRAAVDALLNDLND</sequence>